<sequence length="837" mass="88617">MSTKILYDAVVGPGANEWYGTLVVTNIRYDGGGTVTVQKFLGVEFLSPATVAATDINVLTNPWVQVTPEVTNEQIDSSTFSITAKLNVDNSVSLTGTTITIGINGDLTKDSDRYTTSFVFVADGIPDTSGTVNVDCAASPDPALDGEQQAVTFTLGGRVVNVTVPLGETTPAKVPAGTYDVTAAELTTDAQTVVASAQVSPTSVTVVAGETVDVAVTYDLVEKYSAIDVTIGTILPLEKEQFHVQVVDQGSGTILADFSSPINQTTSLRRLPASGTAVVSVDGTTLNNVEYSFAVKSEDLSPSLFQVSFSQDDVTTTPVDTTGFVTLPIVVGTDITLDATISVRLTSSTNYVYTQDVKAAAGATNFAVPVGPGYYTVQAASIINNGIVYVVSISATSLTVKADGSSTVQLTLQRGANLNVRGFPGFLSFGGCADLTSGNQADFAAALASSVFKYAGTDGAGDAGSFLTDDQATRQTIALARAVETQVADGNPVLPVMISYTCNMSGGNPADHLQNVDGLAHSFANLILSMNIATATIDDQHPVPAGYVVNPDFIGACQQDGLSADYAMQVRAPLTTALDHWSVSAEIPSTITEDLRGYVLAVNWLIRTVAPAVTFGWQVNLWGVGASTWVYQDDDVADIARQTGDYAKTLGVFDGDNLPDFLAVDRYEADDFTVRAYGNGYCYGPREWGRFFDFCAALSAQLQFPIMPWQIPSSWTPLTTDAVNDNFDSQHWGTAGSYIMGDPGIGSDYHNVNPKILALQFSPALPYMGSTAEDIFTRAEPFDLTSPAYSDFPLRGIFTVLLGGGSTTGIVSSIGNPQPWVRDKLYTYMQNSISFND</sequence>
<dbReference type="EMBL" id="PKSG01000658">
    <property type="protein sequence ID" value="POR33717.1"/>
    <property type="molecule type" value="Genomic_DNA"/>
</dbReference>
<accession>A0A2S4KU77</accession>
<organism evidence="1 2">
    <name type="scientific">Tolypocladium paradoxum</name>
    <dbReference type="NCBI Taxonomy" id="94208"/>
    <lineage>
        <taxon>Eukaryota</taxon>
        <taxon>Fungi</taxon>
        <taxon>Dikarya</taxon>
        <taxon>Ascomycota</taxon>
        <taxon>Pezizomycotina</taxon>
        <taxon>Sordariomycetes</taxon>
        <taxon>Hypocreomycetidae</taxon>
        <taxon>Hypocreales</taxon>
        <taxon>Ophiocordycipitaceae</taxon>
        <taxon>Tolypocladium</taxon>
    </lineage>
</organism>
<protein>
    <recommendedName>
        <fullName evidence="3">Hydroxymethyltransferase</fullName>
    </recommendedName>
</protein>
<evidence type="ECO:0008006" key="3">
    <source>
        <dbReference type="Google" id="ProtNLM"/>
    </source>
</evidence>
<dbReference type="Proteomes" id="UP000237481">
    <property type="component" value="Unassembled WGS sequence"/>
</dbReference>
<proteinExistence type="predicted"/>
<gene>
    <name evidence="1" type="ORF">TPAR_06093</name>
</gene>
<keyword evidence="2" id="KW-1185">Reference proteome</keyword>
<dbReference type="OrthoDB" id="4686328at2759"/>
<dbReference type="AlphaFoldDB" id="A0A2S4KU77"/>
<evidence type="ECO:0000313" key="2">
    <source>
        <dbReference type="Proteomes" id="UP000237481"/>
    </source>
</evidence>
<evidence type="ECO:0000313" key="1">
    <source>
        <dbReference type="EMBL" id="POR33717.1"/>
    </source>
</evidence>
<reference evidence="1 2" key="1">
    <citation type="submission" date="2018-01" db="EMBL/GenBank/DDBJ databases">
        <title>Harnessing the power of phylogenomics to disentangle the directionality and signatures of interkingdom host jumping in the parasitic fungal genus Tolypocladium.</title>
        <authorList>
            <person name="Quandt C.A."/>
            <person name="Patterson W."/>
            <person name="Spatafora J.W."/>
        </authorList>
    </citation>
    <scope>NUCLEOTIDE SEQUENCE [LARGE SCALE GENOMIC DNA]</scope>
    <source>
        <strain evidence="1 2">NRBC 100945</strain>
    </source>
</reference>
<comment type="caution">
    <text evidence="1">The sequence shown here is derived from an EMBL/GenBank/DDBJ whole genome shotgun (WGS) entry which is preliminary data.</text>
</comment>
<name>A0A2S4KU77_9HYPO</name>